<dbReference type="PANTHER" id="PTHR36740:SF1">
    <property type="entry name" value="PRC-BARREL DOMAIN-CONTAINING PROTEIN"/>
    <property type="match status" value="1"/>
</dbReference>
<reference evidence="2 3" key="1">
    <citation type="submission" date="2017-06" db="EMBL/GenBank/DDBJ databases">
        <title>Draft Genome Sequence of Natranaerobius trueperi halophilic, alkalithermophilic bacteria from soda lakes.</title>
        <authorList>
            <person name="Zhao B."/>
        </authorList>
    </citation>
    <scope>NUCLEOTIDE SEQUENCE [LARGE SCALE GENOMIC DNA]</scope>
    <source>
        <strain evidence="2 3">DSM 18760</strain>
    </source>
</reference>
<dbReference type="RefSeq" id="WP_089022607.1">
    <property type="nucleotide sequence ID" value="NZ_NIQC01000002.1"/>
</dbReference>
<gene>
    <name evidence="2" type="ORF">CDO51_01940</name>
</gene>
<evidence type="ECO:0000313" key="2">
    <source>
        <dbReference type="EMBL" id="OWZ84802.1"/>
    </source>
</evidence>
<dbReference type="AlphaFoldDB" id="A0A226C1A8"/>
<protein>
    <recommendedName>
        <fullName evidence="1">PRC-barrel domain-containing protein</fullName>
    </recommendedName>
</protein>
<feature type="domain" description="PRC-barrel" evidence="1">
    <location>
        <begin position="91"/>
        <end position="150"/>
    </location>
</feature>
<proteinExistence type="predicted"/>
<dbReference type="Proteomes" id="UP000214588">
    <property type="component" value="Unassembled WGS sequence"/>
</dbReference>
<dbReference type="SUPFAM" id="SSF50346">
    <property type="entry name" value="PRC-barrel domain"/>
    <property type="match status" value="2"/>
</dbReference>
<feature type="domain" description="PRC-barrel" evidence="1">
    <location>
        <begin position="2"/>
        <end position="63"/>
    </location>
</feature>
<dbReference type="PANTHER" id="PTHR36740">
    <property type="entry name" value="PRC DOMAIN-CONTAINING PROTEIN"/>
    <property type="match status" value="1"/>
</dbReference>
<evidence type="ECO:0000259" key="1">
    <source>
        <dbReference type="Pfam" id="PF05239"/>
    </source>
</evidence>
<dbReference type="Pfam" id="PF05239">
    <property type="entry name" value="PRC"/>
    <property type="match status" value="2"/>
</dbReference>
<keyword evidence="3" id="KW-1185">Reference proteome</keyword>
<accession>A0A226C1A8</accession>
<dbReference type="EMBL" id="NIQC01000002">
    <property type="protein sequence ID" value="OWZ84802.1"/>
    <property type="molecule type" value="Genomic_DNA"/>
</dbReference>
<comment type="caution">
    <text evidence="2">The sequence shown here is derived from an EMBL/GenBank/DDBJ whole genome shotgun (WGS) entry which is preliminary data.</text>
</comment>
<dbReference type="InterPro" id="IPR011033">
    <property type="entry name" value="PRC_barrel-like_sf"/>
</dbReference>
<sequence length="346" mass="38804">MRKSDLLSLPVISIDEGKSLGKVTDVILDPYQKSVIALKFGGDKIFSTRSHLVQIQNIQTIGVHAVTIPHEEAAITKEELNLPNEVVELTPIGKKVITDHGEFLGICRDYYFNFPSGELTSLVLSKNNKKHSEFEVSAEQILTLGVDYVISTYDTIQMTTHMDEQTTASASQINPDELIGKMATQTVQDGKAGVIVQEGEIIAPETVDMAIQCNALKTLAFVAGNYHPTEFSKEEPSQPIQKTNQEYEHSEDQLEWQSKLRDVINNAGEDIEERLKNFLINKKPAYTVVSHNDKILKKQDEPITTRDIESITDKNDLLRLAASITASEVDDFVTSLERRFQNMRKK</sequence>
<dbReference type="InterPro" id="IPR027275">
    <property type="entry name" value="PRC-brl_dom"/>
</dbReference>
<dbReference type="OrthoDB" id="53812at2"/>
<organism evidence="2 3">
    <name type="scientific">Natranaerobius trueperi</name>
    <dbReference type="NCBI Taxonomy" id="759412"/>
    <lineage>
        <taxon>Bacteria</taxon>
        <taxon>Bacillati</taxon>
        <taxon>Bacillota</taxon>
        <taxon>Clostridia</taxon>
        <taxon>Natranaerobiales</taxon>
        <taxon>Natranaerobiaceae</taxon>
        <taxon>Natranaerobius</taxon>
    </lineage>
</organism>
<evidence type="ECO:0000313" key="3">
    <source>
        <dbReference type="Proteomes" id="UP000214588"/>
    </source>
</evidence>
<name>A0A226C1A8_9FIRM</name>
<dbReference type="Gene3D" id="2.30.30.240">
    <property type="entry name" value="PRC-barrel domain"/>
    <property type="match status" value="2"/>
</dbReference>